<protein>
    <submittedName>
        <fullName evidence="2">Uncharacterized protein</fullName>
    </submittedName>
</protein>
<dbReference type="EMBL" id="JBHFFA010000003">
    <property type="protein sequence ID" value="KAL2634526.1"/>
    <property type="molecule type" value="Genomic_DNA"/>
</dbReference>
<evidence type="ECO:0000256" key="1">
    <source>
        <dbReference type="SAM" id="MobiDB-lite"/>
    </source>
</evidence>
<dbReference type="AlphaFoldDB" id="A0ABD1YUS4"/>
<evidence type="ECO:0000313" key="2">
    <source>
        <dbReference type="EMBL" id="KAL2634526.1"/>
    </source>
</evidence>
<comment type="caution">
    <text evidence="2">The sequence shown here is derived from an EMBL/GenBank/DDBJ whole genome shotgun (WGS) entry which is preliminary data.</text>
</comment>
<name>A0ABD1YUS4_9MARC</name>
<sequence length="301" mass="32844">MALVSRPVEIPVTCPSPARVGSTGTIHYLLQKERPRMDQSHGHHSRGSTPSRPAREFVQVCREVVSVSCGQPLLSHKPKRSKSSLSSSSKVAKTPESKQSTTKSTPESSARSLSGRIVANAVRLAGTNDVLPIVDSRVEFPHKASLESSRSKLNELSDSMRCVSLGEGSELAVVERKSAPASVYDEHEENVFSGEYPVYQVSRGPSSGTGKPLPEDYHKALIPFLRAEWEASAKILKRRQFSHVPKKVMHRRSTSLGSSSTGGGSPASDEKAWQSYSRDSYPPLSSSRRHTYVRLPPGESL</sequence>
<feature type="compositionally biased region" description="Basic residues" evidence="1">
    <location>
        <begin position="244"/>
        <end position="253"/>
    </location>
</feature>
<gene>
    <name evidence="2" type="ORF">R1flu_006005</name>
</gene>
<dbReference type="Proteomes" id="UP001605036">
    <property type="component" value="Unassembled WGS sequence"/>
</dbReference>
<evidence type="ECO:0000313" key="3">
    <source>
        <dbReference type="Proteomes" id="UP001605036"/>
    </source>
</evidence>
<keyword evidence="3" id="KW-1185">Reference proteome</keyword>
<feature type="region of interest" description="Disordered" evidence="1">
    <location>
        <begin position="244"/>
        <end position="301"/>
    </location>
</feature>
<organism evidence="2 3">
    <name type="scientific">Riccia fluitans</name>
    <dbReference type="NCBI Taxonomy" id="41844"/>
    <lineage>
        <taxon>Eukaryota</taxon>
        <taxon>Viridiplantae</taxon>
        <taxon>Streptophyta</taxon>
        <taxon>Embryophyta</taxon>
        <taxon>Marchantiophyta</taxon>
        <taxon>Marchantiopsida</taxon>
        <taxon>Marchantiidae</taxon>
        <taxon>Marchantiales</taxon>
        <taxon>Ricciaceae</taxon>
        <taxon>Riccia</taxon>
    </lineage>
</organism>
<feature type="compositionally biased region" description="Polar residues" evidence="1">
    <location>
        <begin position="97"/>
        <end position="112"/>
    </location>
</feature>
<feature type="region of interest" description="Disordered" evidence="1">
    <location>
        <begin position="34"/>
        <end position="54"/>
    </location>
</feature>
<feature type="compositionally biased region" description="Polar residues" evidence="1">
    <location>
        <begin position="274"/>
        <end position="286"/>
    </location>
</feature>
<accession>A0ABD1YUS4</accession>
<feature type="region of interest" description="Disordered" evidence="1">
    <location>
        <begin position="72"/>
        <end position="113"/>
    </location>
</feature>
<reference evidence="2 3" key="1">
    <citation type="submission" date="2024-09" db="EMBL/GenBank/DDBJ databases">
        <title>Chromosome-scale assembly of Riccia fluitans.</title>
        <authorList>
            <person name="Paukszto L."/>
            <person name="Sawicki J."/>
            <person name="Karawczyk K."/>
            <person name="Piernik-Szablinska J."/>
            <person name="Szczecinska M."/>
            <person name="Mazdziarz M."/>
        </authorList>
    </citation>
    <scope>NUCLEOTIDE SEQUENCE [LARGE SCALE GENOMIC DNA]</scope>
    <source>
        <strain evidence="2">Rf_01</strain>
        <tissue evidence="2">Aerial parts of the thallus</tissue>
    </source>
</reference>
<proteinExistence type="predicted"/>